<dbReference type="Proteomes" id="UP001175271">
    <property type="component" value="Unassembled WGS sequence"/>
</dbReference>
<evidence type="ECO:0000256" key="2">
    <source>
        <dbReference type="SAM" id="MobiDB-lite"/>
    </source>
</evidence>
<feature type="coiled-coil region" evidence="1">
    <location>
        <begin position="148"/>
        <end position="210"/>
    </location>
</feature>
<gene>
    <name evidence="3" type="ORF">QR680_011758</name>
</gene>
<dbReference type="AlphaFoldDB" id="A0AA39LZH4"/>
<evidence type="ECO:0000313" key="3">
    <source>
        <dbReference type="EMBL" id="KAK0415070.1"/>
    </source>
</evidence>
<feature type="compositionally biased region" description="Polar residues" evidence="2">
    <location>
        <begin position="257"/>
        <end position="271"/>
    </location>
</feature>
<protein>
    <submittedName>
        <fullName evidence="3">Uncharacterized protein</fullName>
    </submittedName>
</protein>
<organism evidence="3 4">
    <name type="scientific">Steinernema hermaphroditum</name>
    <dbReference type="NCBI Taxonomy" id="289476"/>
    <lineage>
        <taxon>Eukaryota</taxon>
        <taxon>Metazoa</taxon>
        <taxon>Ecdysozoa</taxon>
        <taxon>Nematoda</taxon>
        <taxon>Chromadorea</taxon>
        <taxon>Rhabditida</taxon>
        <taxon>Tylenchina</taxon>
        <taxon>Panagrolaimomorpha</taxon>
        <taxon>Strongyloidoidea</taxon>
        <taxon>Steinernematidae</taxon>
        <taxon>Steinernema</taxon>
    </lineage>
</organism>
<evidence type="ECO:0000313" key="4">
    <source>
        <dbReference type="Proteomes" id="UP001175271"/>
    </source>
</evidence>
<name>A0AA39LZH4_9BILA</name>
<feature type="region of interest" description="Disordered" evidence="2">
    <location>
        <begin position="213"/>
        <end position="273"/>
    </location>
</feature>
<keyword evidence="1" id="KW-0175">Coiled coil</keyword>
<sequence>MASQRTHANVIQLEDSDDEVIFVEEKKGTSQGPSSSKDKTETLAAVIAIGLPKEDVTRRAIEIGLKDVFEGYPLAEIVFNKQRKYQGRCRIIFYRTLTRNEYDMLINPKSGFNRTCLIKNVNGIYKQNQLRFEPVKDKKMIAECEKLMEAHKKLNENTTDTINKEETKFMRKLHLEYRTENNKKRRLERQVEEEERLKKIRMEKHEAEELRKTGNIMSRSSHYTVPRVQIGDSGTNKRKTGSAEGMSGAKRMRREQCTTASQNAGSKSPNPLLSASAASSDLTLLYTPLTSSSNIDPKSTVNNGTYLVLDSVFYNPGDKPNFYKQMLEVILLDGSKNVLKLVAYQELAVKFRFLTQGTVININNFSCHDDNFVKYIGSSVPYSLLANLNTEVNIDQNLSRQWQQYFADLLKENVSSEVVKDFHGFVLNLKVTHVTFPKPIMIRGEHGFVATVSCITNDSKTVNFAFFNEHITQFPLLIITKDYVISHSHVKEHSGQYADIEMSITQKTTFVPLDDTLENSHFSFEELKNMTNLPNLINTELFLLAVPKLTSSAGIFNSYTVIVTDSSGSGPDVITAVLNLITIRSDPAWKVGFSLKGTFEIHVDEHMVKIRAFDKFTESGDKAFLSNLIYKQHEFMYQFIKCTHPTTPTFLQHPDVDEEDPVAVDHPDHPRNVNVLDVSNKEKPKHPKRENCEDNWNVLAKALTDRDRETMVSMII</sequence>
<evidence type="ECO:0000256" key="1">
    <source>
        <dbReference type="SAM" id="Coils"/>
    </source>
</evidence>
<dbReference type="EMBL" id="JAUCMV010000002">
    <property type="protein sequence ID" value="KAK0415070.1"/>
    <property type="molecule type" value="Genomic_DNA"/>
</dbReference>
<reference evidence="3" key="1">
    <citation type="submission" date="2023-06" db="EMBL/GenBank/DDBJ databases">
        <title>Genomic analysis of the entomopathogenic nematode Steinernema hermaphroditum.</title>
        <authorList>
            <person name="Schwarz E.M."/>
            <person name="Heppert J.K."/>
            <person name="Baniya A."/>
            <person name="Schwartz H.T."/>
            <person name="Tan C.-H."/>
            <person name="Antoshechkin I."/>
            <person name="Sternberg P.W."/>
            <person name="Goodrich-Blair H."/>
            <person name="Dillman A.R."/>
        </authorList>
    </citation>
    <scope>NUCLEOTIDE SEQUENCE</scope>
    <source>
        <strain evidence="3">PS9179</strain>
        <tissue evidence="3">Whole animal</tissue>
    </source>
</reference>
<keyword evidence="4" id="KW-1185">Reference proteome</keyword>
<proteinExistence type="predicted"/>
<accession>A0AA39LZH4</accession>
<comment type="caution">
    <text evidence="3">The sequence shown here is derived from an EMBL/GenBank/DDBJ whole genome shotgun (WGS) entry which is preliminary data.</text>
</comment>